<feature type="compositionally biased region" description="Basic and acidic residues" evidence="1">
    <location>
        <begin position="108"/>
        <end position="119"/>
    </location>
</feature>
<evidence type="ECO:0000256" key="1">
    <source>
        <dbReference type="SAM" id="MobiDB-lite"/>
    </source>
</evidence>
<dbReference type="AlphaFoldDB" id="A0AAV1AQZ1"/>
<evidence type="ECO:0000313" key="2">
    <source>
        <dbReference type="EMBL" id="CAI8612742.1"/>
    </source>
</evidence>
<dbReference type="Proteomes" id="UP001157006">
    <property type="component" value="Chromosome 5"/>
</dbReference>
<feature type="region of interest" description="Disordered" evidence="1">
    <location>
        <begin position="97"/>
        <end position="119"/>
    </location>
</feature>
<keyword evidence="3" id="KW-1185">Reference proteome</keyword>
<sequence>MHLHLHHSLPETSINCKIYATIPSPSTKRCCTFHHHLQSSTSSSSLNLHHFFKLHRHRTVLQSSSITSNLDLYGFLDSSQKLHCFLFNLTVQQPISSSSPIHRQSRNIRSEAKPKKAEGEEIQTVNRILRILSTCTNSGFCVLGHGIMKVESWTIIATEALKSEVS</sequence>
<evidence type="ECO:0000313" key="3">
    <source>
        <dbReference type="Proteomes" id="UP001157006"/>
    </source>
</evidence>
<gene>
    <name evidence="2" type="ORF">VFH_V049160</name>
</gene>
<accession>A0AAV1AQZ1</accession>
<dbReference type="EMBL" id="OX451740">
    <property type="protein sequence ID" value="CAI8612742.1"/>
    <property type="molecule type" value="Genomic_DNA"/>
</dbReference>
<protein>
    <submittedName>
        <fullName evidence="2">Uncharacterized protein</fullName>
    </submittedName>
</protein>
<organism evidence="2 3">
    <name type="scientific">Vicia faba</name>
    <name type="common">Broad bean</name>
    <name type="synonym">Faba vulgaris</name>
    <dbReference type="NCBI Taxonomy" id="3906"/>
    <lineage>
        <taxon>Eukaryota</taxon>
        <taxon>Viridiplantae</taxon>
        <taxon>Streptophyta</taxon>
        <taxon>Embryophyta</taxon>
        <taxon>Tracheophyta</taxon>
        <taxon>Spermatophyta</taxon>
        <taxon>Magnoliopsida</taxon>
        <taxon>eudicotyledons</taxon>
        <taxon>Gunneridae</taxon>
        <taxon>Pentapetalae</taxon>
        <taxon>rosids</taxon>
        <taxon>fabids</taxon>
        <taxon>Fabales</taxon>
        <taxon>Fabaceae</taxon>
        <taxon>Papilionoideae</taxon>
        <taxon>50 kb inversion clade</taxon>
        <taxon>NPAAA clade</taxon>
        <taxon>Hologalegina</taxon>
        <taxon>IRL clade</taxon>
        <taxon>Fabeae</taxon>
        <taxon>Vicia</taxon>
    </lineage>
</organism>
<proteinExistence type="predicted"/>
<reference evidence="2 3" key="1">
    <citation type="submission" date="2023-01" db="EMBL/GenBank/DDBJ databases">
        <authorList>
            <person name="Kreplak J."/>
        </authorList>
    </citation>
    <scope>NUCLEOTIDE SEQUENCE [LARGE SCALE GENOMIC DNA]</scope>
</reference>
<name>A0AAV1AQZ1_VICFA</name>